<reference evidence="2 3" key="1">
    <citation type="submission" date="2019-03" db="EMBL/GenBank/DDBJ databases">
        <title>Deep-cultivation of Planctomycetes and their phenomic and genomic characterization uncovers novel biology.</title>
        <authorList>
            <person name="Wiegand S."/>
            <person name="Jogler M."/>
            <person name="Boedeker C."/>
            <person name="Pinto D."/>
            <person name="Vollmers J."/>
            <person name="Rivas-Marin E."/>
            <person name="Kohn T."/>
            <person name="Peeters S.H."/>
            <person name="Heuer A."/>
            <person name="Rast P."/>
            <person name="Oberbeckmann S."/>
            <person name="Bunk B."/>
            <person name="Jeske O."/>
            <person name="Meyerdierks A."/>
            <person name="Storesund J.E."/>
            <person name="Kallscheuer N."/>
            <person name="Luecker S."/>
            <person name="Lage O.M."/>
            <person name="Pohl T."/>
            <person name="Merkel B.J."/>
            <person name="Hornburger P."/>
            <person name="Mueller R.-W."/>
            <person name="Bruemmer F."/>
            <person name="Labrenz M."/>
            <person name="Spormann A.M."/>
            <person name="Op den Camp H."/>
            <person name="Overmann J."/>
            <person name="Amann R."/>
            <person name="Jetten M.S.M."/>
            <person name="Mascher T."/>
            <person name="Medema M.H."/>
            <person name="Devos D.P."/>
            <person name="Kaster A.-K."/>
            <person name="Ovreas L."/>
            <person name="Rohde M."/>
            <person name="Galperin M.Y."/>
            <person name="Jogler C."/>
        </authorList>
    </citation>
    <scope>NUCLEOTIDE SEQUENCE [LARGE SCALE GENOMIC DNA]</scope>
    <source>
        <strain evidence="2 3">Enr13</strain>
    </source>
</reference>
<accession>A0A518HWA4</accession>
<protein>
    <submittedName>
        <fullName evidence="2">Uncharacterized protein</fullName>
    </submittedName>
</protein>
<dbReference type="KEGG" id="snep:Enr13x_49770"/>
<keyword evidence="3" id="KW-1185">Reference proteome</keyword>
<dbReference type="AlphaFoldDB" id="A0A518HWA4"/>
<feature type="region of interest" description="Disordered" evidence="1">
    <location>
        <begin position="1"/>
        <end position="122"/>
    </location>
</feature>
<gene>
    <name evidence="2" type="ORF">Enr13x_49770</name>
</gene>
<evidence type="ECO:0000313" key="3">
    <source>
        <dbReference type="Proteomes" id="UP000319004"/>
    </source>
</evidence>
<proteinExistence type="predicted"/>
<dbReference type="Proteomes" id="UP000319004">
    <property type="component" value="Chromosome"/>
</dbReference>
<name>A0A518HWA4_9BACT</name>
<evidence type="ECO:0000313" key="2">
    <source>
        <dbReference type="EMBL" id="QDV45103.1"/>
    </source>
</evidence>
<evidence type="ECO:0000256" key="1">
    <source>
        <dbReference type="SAM" id="MobiDB-lite"/>
    </source>
</evidence>
<dbReference type="EMBL" id="CP037423">
    <property type="protein sequence ID" value="QDV45103.1"/>
    <property type="molecule type" value="Genomic_DNA"/>
</dbReference>
<organism evidence="2 3">
    <name type="scientific">Stieleria neptunia</name>
    <dbReference type="NCBI Taxonomy" id="2527979"/>
    <lineage>
        <taxon>Bacteria</taxon>
        <taxon>Pseudomonadati</taxon>
        <taxon>Planctomycetota</taxon>
        <taxon>Planctomycetia</taxon>
        <taxon>Pirellulales</taxon>
        <taxon>Pirellulaceae</taxon>
        <taxon>Stieleria</taxon>
    </lineage>
</organism>
<sequence length="165" mass="18412">MYDGPSGPSPVGLPTTTSTRSKAPAWNARPVWLRHTPSASQEAGASMAVCSQAEPGNKGNGRRTPLRLPSTMALPGRRPLDSRRRPQLVPRLRLGTQGRCGSATRRRRARRREPPWQCVPRRSPGTRAMDVVHPSAFRVRWPFRAVVRWTPDDDLERTSYNGPSQ</sequence>